<evidence type="ECO:0000256" key="19">
    <source>
        <dbReference type="SAM" id="MobiDB-lite"/>
    </source>
</evidence>
<dbReference type="SUPFAM" id="SSF52540">
    <property type="entry name" value="P-loop containing nucleoside triphosphate hydrolases"/>
    <property type="match status" value="2"/>
</dbReference>
<evidence type="ECO:0000259" key="22">
    <source>
        <dbReference type="PROSITE" id="PS51193"/>
    </source>
</evidence>
<dbReference type="InterPro" id="IPR000467">
    <property type="entry name" value="G_patch_dom"/>
</dbReference>
<dbReference type="Gene3D" id="1.20.1160.20">
    <property type="match status" value="2"/>
</dbReference>
<keyword evidence="10 16" id="KW-0411">Iron-sulfur</keyword>
<dbReference type="GO" id="GO:0003678">
    <property type="term" value="F:DNA helicase activity"/>
    <property type="evidence" value="ECO:0007669"/>
    <property type="project" value="UniProtKB-UniRule"/>
</dbReference>
<dbReference type="GO" id="GO:0006260">
    <property type="term" value="P:DNA replication"/>
    <property type="evidence" value="ECO:0007669"/>
    <property type="project" value="InterPro"/>
</dbReference>
<keyword evidence="13 16" id="KW-0413">Isomerase</keyword>
<sequence length="1717" mass="191815">MVVTERNTWLDLKILLHNCIRCQAKYGKVVGYSAGIDFMVAEMFGNQGGVSVDFPFTPYPCQTDYMNKVIECLQNKVNGVLESPTGTGKTLCLLCAALGWRAYFKDSISARKIAERMGGAELFADRPMSSWGTTATDGETAAYYTDIPKIIYASRTHSQLTQVISELKNTSYRPKICVLGSREQLCINQEVLKQESNHVKVHLCRAKVSTRSCVFYNNVDEKSTDKDIINSILDVEDLVKAGKKQRVCPYYLSRSLKQHADLIFMPYNYLLDPKSRRAHNIELKGAVVIFDEAHNVEKMCEESTSFDLTPYDLTSAIDAVDKLLREQASDIGKGESSEEFSGESLSSGLNLDITTIAKIKQILMDLEITINDFEMPFNNQGITKPGSFIYELFQKAHVNYDTKTAVVEAMEQITGYLAGKPGIFLNTSGLQKVADIIQLVFAVEPAEGGVQSHKGNTMQQFKVHIHPDTSNFKKKQTTDLWASSNTKKQGNVLSYWCFSPGFSMQDLLRQEVRCIILTSGTLSPLSSFTCEMQIPFPVSLENPHVIQKDQIFVSIVDKGPDGVQLSTAFDRRFLPENMASLGNTIVNLCRVVPHGLLVFFPSYPVLDKTLEYWKGSGHVDRMESMKPMFVEPKGKGTFTEVMDGFYDKVNDSKSNGGSFFAVCRGKVSEGLDFADTYGRGVIITGLPYPPRMDPKVVLKMQYLDEMCRNKTSGVKYLSGQEWYRQQASRAVNQAIGRVIRHREDYGAIFLCDYRFKSTDVRQQLPSWVRPYVRTHDNFGTVVRDAAQFFRVAQKLRPVPEKKVKSAGSESEAGSCHSSAGCRRPATSAWECSSSLKAKVLDSHVPSLKKRKFEDHPERDGAARLCVQYEMEMSSSKKRPMSLLDALEESNCNQDDDAFVGEEKASRLSTLSLQHDKRMDDELRGGKRKIRVMQDRKPVVSSAADKGKSFMLELKKNLSQDSFTQIMYALQVYKTTDNLNDLMAKAADLLIQDPNTHILLRGIYQFVRPHHKKQFDEKCQHLTGKGCGYKPEHSLSREERQLLMKQTAKVETPVTCTTSQLDSSKQLNQGGSHLGTHNLCGTDSSVKDQKPQQSGKDSQFSASLLSDIKKSIGAEKTNQLFVALQMYKKTNDYEQMVSTVVGLLTERDEDIILLKRLAVFIPPHHRQQFSEMITGLTGSVSGACQDSDEVSVQSSPPVSDFTCLDIQLPTMDEGGLEQAIESYRAQLQQVEAALTCGLSSSDQADLLKLKDDLVQLIELTESSLVSVKKSQLLASLEETTTHETTPPDAQERPSLDDEFAVFYSELSEGPSEVAQDPGPDEDENENEEEVDISGTKVRAPFYTSWGTLEYHNAMVVCSEEPDGEEAQVRVLFVHPTHKSMKPCNFFLEGKCRFMDSCRYSHGEVVRVSELRAFLEADITNMQEGSSCLAKHDDDIWYPAKITEIKEGFYTVKFDSLLLKEAVLEADGIIPPLRQDDNSSSSSDSEDDLEQCDGGYAKVFSSGLDEEIATVNPAEFCGWEAHTRGIGSKLLLKMGYELGKGLGKTLSGRVEPVQAVVLPKGRSLDQCAEITHRKTQAAVAKNNPAASKRKRTKRKRTSTSTRTDVFDFLNSKLGDSTRSTPAPSCSISGVEAYQGGKSTKRSLNVQLFQTTERMSQVEREIQHLTDSLNKRNGRDAAVISRIEEKLSASRKLLQQLKAQEQTIQRAQKKADTHKKMTEF</sequence>
<reference evidence="23" key="1">
    <citation type="submission" date="2020-07" db="EMBL/GenBank/DDBJ databases">
        <title>Clarias magur genome sequencing, assembly and annotation.</title>
        <authorList>
            <person name="Kushwaha B."/>
            <person name="Kumar R."/>
            <person name="Das P."/>
            <person name="Joshi C.G."/>
            <person name="Kumar D."/>
            <person name="Nagpure N.S."/>
            <person name="Pandey M."/>
            <person name="Agarwal S."/>
            <person name="Srivastava S."/>
            <person name="Singh M."/>
            <person name="Sahoo L."/>
            <person name="Jayasankar P."/>
            <person name="Meher P.K."/>
            <person name="Koringa P.G."/>
            <person name="Iquebal M.A."/>
            <person name="Das S.P."/>
            <person name="Bit A."/>
            <person name="Patnaik S."/>
            <person name="Patel N."/>
            <person name="Shah T.M."/>
            <person name="Hinsu A."/>
            <person name="Jena J.K."/>
        </authorList>
    </citation>
    <scope>NUCLEOTIDE SEQUENCE</scope>
    <source>
        <strain evidence="23">CIFAMagur01</strain>
        <tissue evidence="23">Testis</tissue>
    </source>
</reference>
<dbReference type="PROSITE" id="PS50103">
    <property type="entry name" value="ZF_C3H1"/>
    <property type="match status" value="1"/>
</dbReference>
<dbReference type="GO" id="GO:0051539">
    <property type="term" value="F:4 iron, 4 sulfur cluster binding"/>
    <property type="evidence" value="ECO:0007669"/>
    <property type="project" value="UniProtKB-UniRule"/>
</dbReference>
<feature type="binding site" evidence="16">
    <location>
        <position position="204"/>
    </location>
    <ligand>
        <name>[4Fe-4S] cluster</name>
        <dbReference type="ChEBI" id="CHEBI:49883"/>
    </ligand>
</feature>
<dbReference type="Pfam" id="PF13307">
    <property type="entry name" value="Helicase_C_2"/>
    <property type="match status" value="1"/>
</dbReference>
<feature type="domain" description="Helicase ATP-binding" evidence="22">
    <location>
        <begin position="48"/>
        <end position="363"/>
    </location>
</feature>
<organism evidence="23 24">
    <name type="scientific">Clarias magur</name>
    <name type="common">Asian catfish</name>
    <name type="synonym">Macropteronotus magur</name>
    <dbReference type="NCBI Taxonomy" id="1594786"/>
    <lineage>
        <taxon>Eukaryota</taxon>
        <taxon>Metazoa</taxon>
        <taxon>Chordata</taxon>
        <taxon>Craniata</taxon>
        <taxon>Vertebrata</taxon>
        <taxon>Euteleostomi</taxon>
        <taxon>Actinopterygii</taxon>
        <taxon>Neopterygii</taxon>
        <taxon>Teleostei</taxon>
        <taxon>Ostariophysi</taxon>
        <taxon>Siluriformes</taxon>
        <taxon>Clariidae</taxon>
        <taxon>Clarias</taxon>
    </lineage>
</organism>
<evidence type="ECO:0000256" key="11">
    <source>
        <dbReference type="ARBA" id="ARBA00023125"/>
    </source>
</evidence>
<evidence type="ECO:0000256" key="9">
    <source>
        <dbReference type="ARBA" id="ARBA00023004"/>
    </source>
</evidence>
<keyword evidence="3 16" id="KW-0479">Metal-binding</keyword>
<dbReference type="FunFam" id="3.40.50.300:FF:000691">
    <property type="entry name" value="Regulator of telomere elongation helicase 1"/>
    <property type="match status" value="1"/>
</dbReference>
<comment type="caution">
    <text evidence="16">Lacks conserved residue(s) required for the propagation of feature annotation.</text>
</comment>
<evidence type="ECO:0000256" key="18">
    <source>
        <dbReference type="SAM" id="Coils"/>
    </source>
</evidence>
<evidence type="ECO:0000256" key="16">
    <source>
        <dbReference type="HAMAP-Rule" id="MF_03065"/>
    </source>
</evidence>
<evidence type="ECO:0000256" key="2">
    <source>
        <dbReference type="ARBA" id="ARBA00022485"/>
    </source>
</evidence>
<feature type="region of interest" description="Disordered" evidence="19">
    <location>
        <begin position="1306"/>
        <end position="1332"/>
    </location>
</feature>
<dbReference type="InterPro" id="IPR006555">
    <property type="entry name" value="ATP-dep_Helicase_C"/>
</dbReference>
<dbReference type="SMART" id="SM00488">
    <property type="entry name" value="DEXDc2"/>
    <property type="match status" value="1"/>
</dbReference>
<dbReference type="GO" id="GO:0006281">
    <property type="term" value="P:DNA repair"/>
    <property type="evidence" value="ECO:0007669"/>
    <property type="project" value="UniProtKB-UniRule"/>
</dbReference>
<keyword evidence="11 16" id="KW-0238">DNA-binding</keyword>
<dbReference type="InterPro" id="IPR010614">
    <property type="entry name" value="RAD3-like_helicase_DEAD"/>
</dbReference>
<comment type="catalytic activity">
    <reaction evidence="15 16">
        <text>ATP + H2O = ADP + phosphate + H(+)</text>
        <dbReference type="Rhea" id="RHEA:13065"/>
        <dbReference type="ChEBI" id="CHEBI:15377"/>
        <dbReference type="ChEBI" id="CHEBI:15378"/>
        <dbReference type="ChEBI" id="CHEBI:30616"/>
        <dbReference type="ChEBI" id="CHEBI:43474"/>
        <dbReference type="ChEBI" id="CHEBI:456216"/>
    </reaction>
</comment>
<evidence type="ECO:0000256" key="3">
    <source>
        <dbReference type="ARBA" id="ARBA00022723"/>
    </source>
</evidence>
<evidence type="ECO:0000256" key="1">
    <source>
        <dbReference type="ARBA" id="ARBA00004123"/>
    </source>
</evidence>
<dbReference type="InterPro" id="IPR030845">
    <property type="entry name" value="RTEL1"/>
</dbReference>
<comment type="caution">
    <text evidence="23">The sequence shown here is derived from an EMBL/GenBank/DDBJ whole genome shotgun (WGS) entry which is preliminary data.</text>
</comment>
<evidence type="ECO:0000313" key="24">
    <source>
        <dbReference type="Proteomes" id="UP000727407"/>
    </source>
</evidence>
<keyword evidence="17" id="KW-0862">Zinc</keyword>
<dbReference type="GO" id="GO:0005524">
    <property type="term" value="F:ATP binding"/>
    <property type="evidence" value="ECO:0007669"/>
    <property type="project" value="UniProtKB-UniRule"/>
</dbReference>
<keyword evidence="18" id="KW-0175">Coiled coil</keyword>
<keyword evidence="17" id="KW-0863">Zinc-finger</keyword>
<dbReference type="GO" id="GO:0070182">
    <property type="term" value="F:DNA polymerase binding"/>
    <property type="evidence" value="ECO:0007669"/>
    <property type="project" value="TreeGrafter"/>
</dbReference>
<keyword evidence="4 16" id="KW-0547">Nucleotide-binding</keyword>
<name>A0A8J5C904_CLAMG</name>
<dbReference type="SMART" id="SM00356">
    <property type="entry name" value="ZnF_C3H1"/>
    <property type="match status" value="1"/>
</dbReference>
<feature type="coiled-coil region" evidence="18">
    <location>
        <begin position="1677"/>
        <end position="1714"/>
    </location>
</feature>
<dbReference type="CDD" id="cd18788">
    <property type="entry name" value="SF2_C_XPD"/>
    <property type="match status" value="1"/>
</dbReference>
<feature type="region of interest" description="Disordered" evidence="19">
    <location>
        <begin position="800"/>
        <end position="822"/>
    </location>
</feature>
<evidence type="ECO:0000256" key="10">
    <source>
        <dbReference type="ARBA" id="ARBA00023014"/>
    </source>
</evidence>
<evidence type="ECO:0000256" key="8">
    <source>
        <dbReference type="ARBA" id="ARBA00022840"/>
    </source>
</evidence>
<dbReference type="PANTHER" id="PTHR11472:SF34">
    <property type="entry name" value="REGULATOR OF TELOMERE ELONGATION HELICASE 1"/>
    <property type="match status" value="1"/>
</dbReference>
<dbReference type="Gene3D" id="2.30.30.1190">
    <property type="match status" value="1"/>
</dbReference>
<dbReference type="PROSITE" id="PS51193">
    <property type="entry name" value="HELICASE_ATP_BIND_2"/>
    <property type="match status" value="1"/>
</dbReference>
<dbReference type="PANTHER" id="PTHR11472">
    <property type="entry name" value="DNA REPAIR DEAD HELICASE RAD3/XP-D SUBFAMILY MEMBER"/>
    <property type="match status" value="1"/>
</dbReference>
<dbReference type="Pfam" id="PF01585">
    <property type="entry name" value="G-patch"/>
    <property type="match status" value="1"/>
</dbReference>
<keyword evidence="24" id="KW-1185">Reference proteome</keyword>
<comment type="subcellular location">
    <subcellularLocation>
        <location evidence="1 16">Nucleus</location>
    </subcellularLocation>
</comment>
<proteinExistence type="inferred from homology"/>
<dbReference type="Gene3D" id="3.40.50.300">
    <property type="entry name" value="P-loop containing nucleotide triphosphate hydrolases"/>
    <property type="match status" value="2"/>
</dbReference>
<feature type="binding site" evidence="16">
    <location>
        <position position="186"/>
    </location>
    <ligand>
        <name>[4Fe-4S] cluster</name>
        <dbReference type="ChEBI" id="CHEBI:49883"/>
    </ligand>
</feature>
<dbReference type="Pfam" id="PF23116">
    <property type="entry name" value="HHD_RTEL1"/>
    <property type="match status" value="2"/>
</dbReference>
<feature type="zinc finger region" description="C3H1-type" evidence="17">
    <location>
        <begin position="1377"/>
        <end position="1403"/>
    </location>
</feature>
<keyword evidence="8 16" id="KW-0067">ATP-binding</keyword>
<dbReference type="SMART" id="SM00443">
    <property type="entry name" value="G_patch"/>
    <property type="match status" value="1"/>
</dbReference>
<dbReference type="PROSITE" id="PS50174">
    <property type="entry name" value="G_PATCH"/>
    <property type="match status" value="1"/>
</dbReference>
<evidence type="ECO:0000259" key="20">
    <source>
        <dbReference type="PROSITE" id="PS50103"/>
    </source>
</evidence>
<dbReference type="InterPro" id="IPR057498">
    <property type="entry name" value="Rtel1_ARCH"/>
</dbReference>
<comment type="function">
    <text evidence="16">A probable ATP-dependent DNA helicase implicated in telomere-length regulation, DNA repair and the maintenance of genomic stability. Acts as an anti-recombinase to counteract toxic recombination and limit crossover during meiosis. Regulates meiotic recombination and crossover homeostasis by physically dissociating strand invasion events and thereby promotes noncrossover repair by meiotic synthesis dependent strand annealing (SDSA) as well as disassembly of D loop recombination intermediates. Also disassembles T loops and prevents telomere fragility by counteracting telomeric G4-DNA structures, which together ensure the dynamics and stability of the telomere.</text>
</comment>
<feature type="binding site" evidence="16">
    <location>
        <position position="248"/>
    </location>
    <ligand>
        <name>[4Fe-4S] cluster</name>
        <dbReference type="ChEBI" id="CHEBI:49883"/>
    </ligand>
</feature>
<dbReference type="EC" id="5.6.2.-" evidence="16"/>
<dbReference type="InterPro" id="IPR013020">
    <property type="entry name" value="Rad3/Chl1-like"/>
</dbReference>
<dbReference type="Gene3D" id="2.30.30.140">
    <property type="match status" value="1"/>
</dbReference>
<accession>A0A8J5C904</accession>
<keyword evidence="2 16" id="KW-0004">4Fe-4S</keyword>
<dbReference type="SMART" id="SM00491">
    <property type="entry name" value="HELICc2"/>
    <property type="match status" value="1"/>
</dbReference>
<keyword evidence="6 16" id="KW-0378">Hydrolase</keyword>
<dbReference type="GO" id="GO:0090657">
    <property type="term" value="P:telomeric loop disassembly"/>
    <property type="evidence" value="ECO:0007669"/>
    <property type="project" value="TreeGrafter"/>
</dbReference>
<evidence type="ECO:0000256" key="12">
    <source>
        <dbReference type="ARBA" id="ARBA00023204"/>
    </source>
</evidence>
<evidence type="ECO:0000259" key="21">
    <source>
        <dbReference type="PROSITE" id="PS50174"/>
    </source>
</evidence>
<evidence type="ECO:0000256" key="4">
    <source>
        <dbReference type="ARBA" id="ARBA00022741"/>
    </source>
</evidence>
<feature type="compositionally biased region" description="Acidic residues" evidence="19">
    <location>
        <begin position="1317"/>
        <end position="1330"/>
    </location>
</feature>
<keyword evidence="7 16" id="KW-0347">Helicase</keyword>
<dbReference type="OrthoDB" id="19182at2759"/>
<dbReference type="CDD" id="cd20384">
    <property type="entry name" value="Tudor_ZGPAT"/>
    <property type="match status" value="1"/>
</dbReference>
<feature type="compositionally biased region" description="Polar residues" evidence="19">
    <location>
        <begin position="1090"/>
        <end position="1099"/>
    </location>
</feature>
<evidence type="ECO:0000256" key="6">
    <source>
        <dbReference type="ARBA" id="ARBA00022801"/>
    </source>
</evidence>
<dbReference type="EMBL" id="QNUK01000001">
    <property type="protein sequence ID" value="KAF5909940.1"/>
    <property type="molecule type" value="Genomic_DNA"/>
</dbReference>
<comment type="similarity">
    <text evidence="16">Belongs to the helicase family. RAD3/XPD subfamily.</text>
</comment>
<evidence type="ECO:0000313" key="23">
    <source>
        <dbReference type="EMBL" id="KAF5909940.1"/>
    </source>
</evidence>
<dbReference type="InterPro" id="IPR006554">
    <property type="entry name" value="Helicase-like_DEXD_c2"/>
</dbReference>
<dbReference type="GO" id="GO:0010569">
    <property type="term" value="P:regulation of double-strand break repair via homologous recombination"/>
    <property type="evidence" value="ECO:0007669"/>
    <property type="project" value="UniProtKB-UniRule"/>
</dbReference>
<dbReference type="NCBIfam" id="TIGR00604">
    <property type="entry name" value="rad3"/>
    <property type="match status" value="1"/>
</dbReference>
<feature type="region of interest" description="Disordered" evidence="19">
    <location>
        <begin position="1058"/>
        <end position="1099"/>
    </location>
</feature>
<dbReference type="GO" id="GO:0045910">
    <property type="term" value="P:negative regulation of DNA recombination"/>
    <property type="evidence" value="ECO:0007669"/>
    <property type="project" value="TreeGrafter"/>
</dbReference>
<evidence type="ECO:0000256" key="5">
    <source>
        <dbReference type="ARBA" id="ARBA00022763"/>
    </source>
</evidence>
<keyword evidence="12 16" id="KW-0234">DNA repair</keyword>
<evidence type="ECO:0000256" key="17">
    <source>
        <dbReference type="PROSITE-ProRule" id="PRU00723"/>
    </source>
</evidence>
<evidence type="ECO:0000256" key="7">
    <source>
        <dbReference type="ARBA" id="ARBA00022806"/>
    </source>
</evidence>
<keyword evidence="9 16" id="KW-0408">Iron</keyword>
<feature type="domain" description="G-patch" evidence="21">
    <location>
        <begin position="1521"/>
        <end position="1567"/>
    </location>
</feature>
<dbReference type="GO" id="GO:0008270">
    <property type="term" value="F:zinc ion binding"/>
    <property type="evidence" value="ECO:0007669"/>
    <property type="project" value="UniProtKB-KW"/>
</dbReference>
<dbReference type="InterPro" id="IPR049909">
    <property type="entry name" value="Rtel1_HHD"/>
</dbReference>
<dbReference type="Pfam" id="PF23109">
    <property type="entry name" value="ARCH_RTEL1"/>
    <property type="match status" value="1"/>
</dbReference>
<keyword evidence="5 16" id="KW-0227">DNA damage</keyword>
<evidence type="ECO:0000256" key="13">
    <source>
        <dbReference type="ARBA" id="ARBA00023235"/>
    </source>
</evidence>
<keyword evidence="14 16" id="KW-0539">Nucleus</keyword>
<protein>
    <recommendedName>
        <fullName evidence="16">Regulator of telomere elongation helicase 1</fullName>
        <ecNumber evidence="16">5.6.2.-</ecNumber>
    </recommendedName>
</protein>
<dbReference type="InterPro" id="IPR045028">
    <property type="entry name" value="DinG/Rad3-like"/>
</dbReference>
<dbReference type="FunFam" id="3.40.50.300:FF:000431">
    <property type="entry name" value="Regulator of telomere elongation helicase 1"/>
    <property type="match status" value="1"/>
</dbReference>
<dbReference type="CDD" id="cd13932">
    <property type="entry name" value="HN_RTEL1"/>
    <property type="match status" value="1"/>
</dbReference>
<feature type="compositionally biased region" description="Polar residues" evidence="19">
    <location>
        <begin position="1058"/>
        <end position="1070"/>
    </location>
</feature>
<dbReference type="SUPFAM" id="SSF63748">
    <property type="entry name" value="Tudor/PWWP/MBT"/>
    <property type="match status" value="1"/>
</dbReference>
<dbReference type="GO" id="GO:0006310">
    <property type="term" value="P:DNA recombination"/>
    <property type="evidence" value="ECO:0007669"/>
    <property type="project" value="InterPro"/>
</dbReference>
<dbReference type="GO" id="GO:1904430">
    <property type="term" value="P:negative regulation of t-circle formation"/>
    <property type="evidence" value="ECO:0007669"/>
    <property type="project" value="TreeGrafter"/>
</dbReference>
<feature type="compositionally biased region" description="Basic residues" evidence="19">
    <location>
        <begin position="1585"/>
        <end position="1595"/>
    </location>
</feature>
<dbReference type="InterPro" id="IPR014013">
    <property type="entry name" value="Helic_SF1/SF2_ATP-bd_DinG/Rad3"/>
</dbReference>
<evidence type="ECO:0000256" key="14">
    <source>
        <dbReference type="ARBA" id="ARBA00023242"/>
    </source>
</evidence>
<dbReference type="InterPro" id="IPR027417">
    <property type="entry name" value="P-loop_NTPase"/>
</dbReference>
<dbReference type="GO" id="GO:0003677">
    <property type="term" value="F:DNA binding"/>
    <property type="evidence" value="ECO:0007669"/>
    <property type="project" value="UniProtKB-UniRule"/>
</dbReference>
<feature type="region of interest" description="Disordered" evidence="19">
    <location>
        <begin position="1577"/>
        <end position="1599"/>
    </location>
</feature>
<dbReference type="InterPro" id="IPR000571">
    <property type="entry name" value="Znf_CCCH"/>
</dbReference>
<feature type="domain" description="C3H1-type" evidence="20">
    <location>
        <begin position="1377"/>
        <end position="1403"/>
    </location>
</feature>
<gene>
    <name evidence="23" type="primary">rtel1</name>
    <name evidence="16" type="synonym">RTEL1</name>
    <name evidence="23" type="ORF">DAT39_000036</name>
</gene>
<dbReference type="Proteomes" id="UP000727407">
    <property type="component" value="Unassembled WGS sequence"/>
</dbReference>
<dbReference type="Pfam" id="PF06733">
    <property type="entry name" value="DEAD_2"/>
    <property type="match status" value="1"/>
</dbReference>
<dbReference type="GO" id="GO:0016818">
    <property type="term" value="F:hydrolase activity, acting on acid anhydrides, in phosphorus-containing anhydrides"/>
    <property type="evidence" value="ECO:0007669"/>
    <property type="project" value="InterPro"/>
</dbReference>
<dbReference type="GO" id="GO:0005634">
    <property type="term" value="C:nucleus"/>
    <property type="evidence" value="ECO:0007669"/>
    <property type="project" value="UniProtKB-SubCell"/>
</dbReference>
<evidence type="ECO:0000256" key="15">
    <source>
        <dbReference type="ARBA" id="ARBA00049360"/>
    </source>
</evidence>
<dbReference type="CDD" id="cd17970">
    <property type="entry name" value="DEAHc_FancJ"/>
    <property type="match status" value="1"/>
</dbReference>
<dbReference type="HAMAP" id="MF_03065">
    <property type="entry name" value="RTEL1"/>
    <property type="match status" value="1"/>
</dbReference>
<feature type="binding site" evidence="16">
    <location>
        <position position="213"/>
    </location>
    <ligand>
        <name>[4Fe-4S] cluster</name>
        <dbReference type="ChEBI" id="CHEBI:49883"/>
    </ligand>
</feature>